<evidence type="ECO:0000256" key="1">
    <source>
        <dbReference type="SAM" id="MobiDB-lite"/>
    </source>
</evidence>
<organism evidence="2 3">
    <name type="scientific">Streptomyces naganishii JCM 4654</name>
    <dbReference type="NCBI Taxonomy" id="1306179"/>
    <lineage>
        <taxon>Bacteria</taxon>
        <taxon>Bacillati</taxon>
        <taxon>Actinomycetota</taxon>
        <taxon>Actinomycetes</taxon>
        <taxon>Kitasatosporales</taxon>
        <taxon>Streptomycetaceae</taxon>
        <taxon>Streptomyces</taxon>
    </lineage>
</organism>
<sequence length="72" mass="7523">MTRAEHSDNRTALTRAGHPATTRAGHATGTRAGHPAPARAGHRTGHPAHRTVPGHAQQGRRTTPEPGNGDAR</sequence>
<keyword evidence="3" id="KW-1185">Reference proteome</keyword>
<feature type="compositionally biased region" description="Basic residues" evidence="1">
    <location>
        <begin position="40"/>
        <end position="49"/>
    </location>
</feature>
<reference evidence="2" key="1">
    <citation type="journal article" date="2014" name="Int. J. Syst. Evol. Microbiol.">
        <title>Complete genome sequence of Corynebacterium casei LMG S-19264T (=DSM 44701T), isolated from a smear-ripened cheese.</title>
        <authorList>
            <consortium name="US DOE Joint Genome Institute (JGI-PGF)"/>
            <person name="Walter F."/>
            <person name="Albersmeier A."/>
            <person name="Kalinowski J."/>
            <person name="Ruckert C."/>
        </authorList>
    </citation>
    <scope>NUCLEOTIDE SEQUENCE</scope>
    <source>
        <strain evidence="2">JCM 4654</strain>
    </source>
</reference>
<reference evidence="2" key="2">
    <citation type="submission" date="2020-09" db="EMBL/GenBank/DDBJ databases">
        <authorList>
            <person name="Sun Q."/>
            <person name="Ohkuma M."/>
        </authorList>
    </citation>
    <scope>NUCLEOTIDE SEQUENCE</scope>
    <source>
        <strain evidence="2">JCM 4654</strain>
    </source>
</reference>
<comment type="caution">
    <text evidence="2">The sequence shown here is derived from an EMBL/GenBank/DDBJ whole genome shotgun (WGS) entry which is preliminary data.</text>
</comment>
<feature type="compositionally biased region" description="Low complexity" evidence="1">
    <location>
        <begin position="16"/>
        <end position="36"/>
    </location>
</feature>
<name>A0A919D0F8_9ACTN</name>
<evidence type="ECO:0000313" key="3">
    <source>
        <dbReference type="Proteomes" id="UP000608955"/>
    </source>
</evidence>
<dbReference type="AlphaFoldDB" id="A0A919D0F8"/>
<accession>A0A919D0F8</accession>
<feature type="region of interest" description="Disordered" evidence="1">
    <location>
        <begin position="1"/>
        <end position="72"/>
    </location>
</feature>
<gene>
    <name evidence="2" type="ORF">GCM10010508_64950</name>
</gene>
<proteinExistence type="predicted"/>
<dbReference type="Proteomes" id="UP000608955">
    <property type="component" value="Unassembled WGS sequence"/>
</dbReference>
<dbReference type="EMBL" id="BMVF01000027">
    <property type="protein sequence ID" value="GHD96414.1"/>
    <property type="molecule type" value="Genomic_DNA"/>
</dbReference>
<protein>
    <submittedName>
        <fullName evidence="2">Uncharacterized protein</fullName>
    </submittedName>
</protein>
<evidence type="ECO:0000313" key="2">
    <source>
        <dbReference type="EMBL" id="GHD96414.1"/>
    </source>
</evidence>